<keyword evidence="2" id="KW-1185">Reference proteome</keyword>
<proteinExistence type="predicted"/>
<gene>
    <name evidence="1" type="ORF">L3Q82_024687</name>
</gene>
<dbReference type="Proteomes" id="UP000831701">
    <property type="component" value="Chromosome 7"/>
</dbReference>
<feature type="non-terminal residue" evidence="1">
    <location>
        <position position="150"/>
    </location>
</feature>
<evidence type="ECO:0000313" key="2">
    <source>
        <dbReference type="Proteomes" id="UP000831701"/>
    </source>
</evidence>
<protein>
    <submittedName>
        <fullName evidence="1">Uncharacterized protein</fullName>
    </submittedName>
</protein>
<dbReference type="EMBL" id="CM041537">
    <property type="protein sequence ID" value="KAI3369876.1"/>
    <property type="molecule type" value="Genomic_DNA"/>
</dbReference>
<name>A0ACB8WQ86_9TELE</name>
<organism evidence="1 2">
    <name type="scientific">Scortum barcoo</name>
    <name type="common">barcoo grunter</name>
    <dbReference type="NCBI Taxonomy" id="214431"/>
    <lineage>
        <taxon>Eukaryota</taxon>
        <taxon>Metazoa</taxon>
        <taxon>Chordata</taxon>
        <taxon>Craniata</taxon>
        <taxon>Vertebrata</taxon>
        <taxon>Euteleostomi</taxon>
        <taxon>Actinopterygii</taxon>
        <taxon>Neopterygii</taxon>
        <taxon>Teleostei</taxon>
        <taxon>Neoteleostei</taxon>
        <taxon>Acanthomorphata</taxon>
        <taxon>Eupercaria</taxon>
        <taxon>Centrarchiformes</taxon>
        <taxon>Terapontoidei</taxon>
        <taxon>Terapontidae</taxon>
        <taxon>Scortum</taxon>
    </lineage>
</organism>
<sequence length="150" mass="16317">MDSRGLSGEMASSETPPPSLQQGVRIVPLDSAVAVEEVLLAVGKQVGNNQLCFASRMNKTVVMFLKDEPRVHQLIGSGVFIRDTFLQVSPLSVNLHTDHLVLNGEFGMQRSKIEACALINFLSGCAKLAIWLTRRNWAQSLGSVEPVSVL</sequence>
<comment type="caution">
    <text evidence="1">The sequence shown here is derived from an EMBL/GenBank/DDBJ whole genome shotgun (WGS) entry which is preliminary data.</text>
</comment>
<evidence type="ECO:0000313" key="1">
    <source>
        <dbReference type="EMBL" id="KAI3369876.1"/>
    </source>
</evidence>
<reference evidence="1" key="1">
    <citation type="submission" date="2022-04" db="EMBL/GenBank/DDBJ databases">
        <title>Jade perch genome.</title>
        <authorList>
            <person name="Chao B."/>
        </authorList>
    </citation>
    <scope>NUCLEOTIDE SEQUENCE</scope>
    <source>
        <strain evidence="1">CB-2022</strain>
    </source>
</reference>
<accession>A0ACB8WQ86</accession>